<evidence type="ECO:0000313" key="4">
    <source>
        <dbReference type="Proteomes" id="UP000278733"/>
    </source>
</evidence>
<dbReference type="AlphaFoldDB" id="A0A3S4VBI3"/>
<protein>
    <submittedName>
        <fullName evidence="3">Competence protein ComM</fullName>
    </submittedName>
</protein>
<dbReference type="Pfam" id="PF13335">
    <property type="entry name" value="Mg_chelatase_C"/>
    <property type="match status" value="1"/>
</dbReference>
<dbReference type="EMBL" id="LR134405">
    <property type="protein sequence ID" value="VEH64933.1"/>
    <property type="molecule type" value="Genomic_DNA"/>
</dbReference>
<evidence type="ECO:0000259" key="2">
    <source>
        <dbReference type="Pfam" id="PF13335"/>
    </source>
</evidence>
<dbReference type="PANTHER" id="PTHR32039">
    <property type="entry name" value="MAGNESIUM-CHELATASE SUBUNIT CHLI"/>
    <property type="match status" value="1"/>
</dbReference>
<dbReference type="SUPFAM" id="SSF52540">
    <property type="entry name" value="P-loop containing nucleoside triphosphate hydrolases"/>
    <property type="match status" value="1"/>
</dbReference>
<dbReference type="Pfam" id="PF01078">
    <property type="entry name" value="Mg_chelatase"/>
    <property type="match status" value="1"/>
</dbReference>
<dbReference type="GO" id="GO:0005524">
    <property type="term" value="F:ATP binding"/>
    <property type="evidence" value="ECO:0007669"/>
    <property type="project" value="InterPro"/>
</dbReference>
<gene>
    <name evidence="3" type="primary">comM_3</name>
    <name evidence="3" type="ORF">NCTC8284_00055</name>
</gene>
<dbReference type="InterPro" id="IPR027417">
    <property type="entry name" value="P-loop_NTPase"/>
</dbReference>
<evidence type="ECO:0000313" key="3">
    <source>
        <dbReference type="EMBL" id="VEH64933.1"/>
    </source>
</evidence>
<dbReference type="InterPro" id="IPR000523">
    <property type="entry name" value="Mg_chelatse_chII-like_cat_dom"/>
</dbReference>
<evidence type="ECO:0000259" key="1">
    <source>
        <dbReference type="Pfam" id="PF01078"/>
    </source>
</evidence>
<dbReference type="InterPro" id="IPR045006">
    <property type="entry name" value="CHLI-like"/>
</dbReference>
<feature type="domain" description="Magnesium chelatase ChlI-like catalytic" evidence="1">
    <location>
        <begin position="1"/>
        <end position="77"/>
    </location>
</feature>
<sequence length="137" mass="15717">MRQPLESGEIVISRTNAKIQFPARFQLVAAMNPSPTGHYTGTHNRTSPQQIMRYLNRLSGPFLDRFDLSIEVPLLPQGSLQHSGDRGETSTQVREKVLKVREIQLARAGKINAYLTGKEIERDCKLNKKRRYFLRTH</sequence>
<dbReference type="KEGG" id="rpne:NCTC8284_00055"/>
<accession>A0A3S4VBI3</accession>
<reference evidence="3 4" key="1">
    <citation type="submission" date="2018-12" db="EMBL/GenBank/DDBJ databases">
        <authorList>
            <consortium name="Pathogen Informatics"/>
        </authorList>
    </citation>
    <scope>NUCLEOTIDE SEQUENCE [LARGE SCALE GENOMIC DNA]</scope>
    <source>
        <strain evidence="3 4">NCTC8284</strain>
    </source>
</reference>
<proteinExistence type="predicted"/>
<dbReference type="InterPro" id="IPR025158">
    <property type="entry name" value="Mg_chelat-rel_C"/>
</dbReference>
<dbReference type="Proteomes" id="UP000278733">
    <property type="component" value="Chromosome"/>
</dbReference>
<feature type="domain" description="Mg chelatase-related protein C-terminal" evidence="2">
    <location>
        <begin position="87"/>
        <end position="135"/>
    </location>
</feature>
<organism evidence="3 4">
    <name type="scientific">Rodentibacter pneumotropicus</name>
    <dbReference type="NCBI Taxonomy" id="758"/>
    <lineage>
        <taxon>Bacteria</taxon>
        <taxon>Pseudomonadati</taxon>
        <taxon>Pseudomonadota</taxon>
        <taxon>Gammaproteobacteria</taxon>
        <taxon>Pasteurellales</taxon>
        <taxon>Pasteurellaceae</taxon>
        <taxon>Rodentibacter</taxon>
    </lineage>
</organism>
<dbReference type="Gene3D" id="3.40.50.300">
    <property type="entry name" value="P-loop containing nucleotide triphosphate hydrolases"/>
    <property type="match status" value="1"/>
</dbReference>
<name>A0A3S4VBI3_9PAST</name>
<dbReference type="PANTHER" id="PTHR32039:SF7">
    <property type="entry name" value="COMPETENCE PROTEIN COMM"/>
    <property type="match status" value="1"/>
</dbReference>